<organism evidence="13 14">
    <name type="scientific">Pristionchus fissidentatus</name>
    <dbReference type="NCBI Taxonomy" id="1538716"/>
    <lineage>
        <taxon>Eukaryota</taxon>
        <taxon>Metazoa</taxon>
        <taxon>Ecdysozoa</taxon>
        <taxon>Nematoda</taxon>
        <taxon>Chromadorea</taxon>
        <taxon>Rhabditida</taxon>
        <taxon>Rhabditina</taxon>
        <taxon>Diplogasteromorpha</taxon>
        <taxon>Diplogasteroidea</taxon>
        <taxon>Neodiplogasteridae</taxon>
        <taxon>Pristionchus</taxon>
    </lineage>
</organism>
<evidence type="ECO:0000313" key="13">
    <source>
        <dbReference type="EMBL" id="GMT24260.1"/>
    </source>
</evidence>
<evidence type="ECO:0000256" key="2">
    <source>
        <dbReference type="ARBA" id="ARBA00022448"/>
    </source>
</evidence>
<evidence type="ECO:0000256" key="1">
    <source>
        <dbReference type="ARBA" id="ARBA00004141"/>
    </source>
</evidence>
<dbReference type="GO" id="GO:0005216">
    <property type="term" value="F:monoatomic ion channel activity"/>
    <property type="evidence" value="ECO:0007669"/>
    <property type="project" value="InterPro"/>
</dbReference>
<evidence type="ECO:0000256" key="5">
    <source>
        <dbReference type="ARBA" id="ARBA00022989"/>
    </source>
</evidence>
<comment type="caution">
    <text evidence="13">The sequence shown here is derived from an EMBL/GenBank/DDBJ whole genome shotgun (WGS) entry which is preliminary data.</text>
</comment>
<feature type="non-terminal residue" evidence="13">
    <location>
        <position position="151"/>
    </location>
</feature>
<keyword evidence="5 10" id="KW-1133">Transmembrane helix</keyword>
<evidence type="ECO:0000259" key="11">
    <source>
        <dbReference type="Pfam" id="PF00520"/>
    </source>
</evidence>
<dbReference type="AlphaFoldDB" id="A0AAV5VXI9"/>
<name>A0AAV5VXI9_9BILA</name>
<sequence>MKTTVMMIGEFEFTGIFHGDDRLYTTSMAYPLFLIFAILMTILLMNLLVGLAVDDIKGVQEQAGLKRLSMQVDLVLQIECTIAGWFIRKVARGSRLSYSDKTWWQRFLYNFGSSDDTDEIGKDTNSKERNEKEDELGNTLKVQKYSLAEIQ</sequence>
<evidence type="ECO:0000256" key="7">
    <source>
        <dbReference type="ARBA" id="ARBA00023065"/>
    </source>
</evidence>
<gene>
    <name evidence="12" type="ORF">PFISCL1PPCAC_15556</name>
    <name evidence="13" type="ORF">PFISCL1PPCAC_15557</name>
</gene>
<feature type="domain" description="Ion transport" evidence="11">
    <location>
        <begin position="3"/>
        <end position="63"/>
    </location>
</feature>
<evidence type="ECO:0000256" key="9">
    <source>
        <dbReference type="ARBA" id="ARBA00023303"/>
    </source>
</evidence>
<keyword evidence="4" id="KW-0677">Repeat</keyword>
<keyword evidence="7" id="KW-0406">Ion transport</keyword>
<dbReference type="Pfam" id="PF00520">
    <property type="entry name" value="Ion_trans"/>
    <property type="match status" value="1"/>
</dbReference>
<reference evidence="13" key="1">
    <citation type="submission" date="2023-10" db="EMBL/GenBank/DDBJ databases">
        <title>Genome assembly of Pristionchus species.</title>
        <authorList>
            <person name="Yoshida K."/>
            <person name="Sommer R.J."/>
        </authorList>
    </citation>
    <scope>NUCLEOTIDE SEQUENCE</scope>
    <source>
        <strain evidence="13">RS5133</strain>
    </source>
</reference>
<keyword evidence="3 10" id="KW-0812">Transmembrane</keyword>
<keyword evidence="14" id="KW-1185">Reference proteome</keyword>
<dbReference type="InterPro" id="IPR005821">
    <property type="entry name" value="Ion_trans_dom"/>
</dbReference>
<keyword evidence="6" id="KW-0040">ANK repeat</keyword>
<accession>A0AAV5VXI9</accession>
<protein>
    <recommendedName>
        <fullName evidence="11">Ion transport domain-containing protein</fullName>
    </recommendedName>
</protein>
<evidence type="ECO:0000256" key="8">
    <source>
        <dbReference type="ARBA" id="ARBA00023136"/>
    </source>
</evidence>
<evidence type="ECO:0000256" key="10">
    <source>
        <dbReference type="SAM" id="Phobius"/>
    </source>
</evidence>
<dbReference type="GO" id="GO:1902495">
    <property type="term" value="C:transmembrane transporter complex"/>
    <property type="evidence" value="ECO:0007669"/>
    <property type="project" value="TreeGrafter"/>
</dbReference>
<feature type="transmembrane region" description="Helical" evidence="10">
    <location>
        <begin position="28"/>
        <end position="53"/>
    </location>
</feature>
<evidence type="ECO:0000313" key="12">
    <source>
        <dbReference type="EMBL" id="GMT24259.1"/>
    </source>
</evidence>
<dbReference type="Proteomes" id="UP001432322">
    <property type="component" value="Unassembled WGS sequence"/>
</dbReference>
<evidence type="ECO:0000256" key="4">
    <source>
        <dbReference type="ARBA" id="ARBA00022737"/>
    </source>
</evidence>
<dbReference type="InterPro" id="IPR052076">
    <property type="entry name" value="TRP_cation_channel"/>
</dbReference>
<dbReference type="PANTHER" id="PTHR47143">
    <property type="entry name" value="TRANSIENT RECEPTOR POTENTIAL CATION CHANNEL PROTEIN PAINLESS"/>
    <property type="match status" value="1"/>
</dbReference>
<keyword evidence="8 10" id="KW-0472">Membrane</keyword>
<dbReference type="EMBL" id="BTSY01000004">
    <property type="protein sequence ID" value="GMT24260.1"/>
    <property type="molecule type" value="Genomic_DNA"/>
</dbReference>
<evidence type="ECO:0000256" key="6">
    <source>
        <dbReference type="ARBA" id="ARBA00023043"/>
    </source>
</evidence>
<dbReference type="PANTHER" id="PTHR47143:SF3">
    <property type="entry name" value="PWWP DOMAIN-CONTAINING PROTEIN"/>
    <property type="match status" value="1"/>
</dbReference>
<keyword evidence="2" id="KW-0813">Transport</keyword>
<comment type="subcellular location">
    <subcellularLocation>
        <location evidence="1">Membrane</location>
        <topology evidence="1">Multi-pass membrane protein</topology>
    </subcellularLocation>
</comment>
<keyword evidence="9" id="KW-0407">Ion channel</keyword>
<proteinExistence type="predicted"/>
<evidence type="ECO:0000256" key="3">
    <source>
        <dbReference type="ARBA" id="ARBA00022692"/>
    </source>
</evidence>
<dbReference type="EMBL" id="BTSY01000004">
    <property type="protein sequence ID" value="GMT24259.1"/>
    <property type="molecule type" value="Genomic_DNA"/>
</dbReference>
<evidence type="ECO:0000313" key="14">
    <source>
        <dbReference type="Proteomes" id="UP001432322"/>
    </source>
</evidence>